<organism evidence="1 2">
    <name type="scientific">Lindgomyces ingoldianus</name>
    <dbReference type="NCBI Taxonomy" id="673940"/>
    <lineage>
        <taxon>Eukaryota</taxon>
        <taxon>Fungi</taxon>
        <taxon>Dikarya</taxon>
        <taxon>Ascomycota</taxon>
        <taxon>Pezizomycotina</taxon>
        <taxon>Dothideomycetes</taxon>
        <taxon>Pleosporomycetidae</taxon>
        <taxon>Pleosporales</taxon>
        <taxon>Lindgomycetaceae</taxon>
        <taxon>Lindgomyces</taxon>
    </lineage>
</organism>
<sequence>MSYLTSTSSSSQSFPEISTIHHGPSKIKADRIGGDPGLFGFKPTLGKVQFLLHGHRLVNERFYKAEMALTYDGYIYYSVRKINCWLIIRTFLVVLAQWYRAPSLHCKDKNYFLQYTNVDRLVLSPKYLDELRMGSAAKLNASFTSTVNRMIFVEEGLPKVYQGSSLRICHKSCVAVMTKEYSSYSAHKLLVSLNWSVSSFFFVGPSLSRNKEWRKLFSDLQPAIISVIIWLTSMPEVLRRILGPVITLTKRLKSVHAAVRRHLFPPGQKINDAKDPSILHHYLTASKTRVEKHVVAKCFADLPSKYTQYIDGLRNEVEEVLAANGGHGTQRPPRSSGEWISIVSFDGLVLAKMKFSDETILLERTVHQFSKISIGIGVLTGAYTWEVGLFILNYDIKFPDGQTQRPPNSYMDAGIMPNEKQDIYIENWGTI</sequence>
<proteinExistence type="predicted"/>
<evidence type="ECO:0000313" key="1">
    <source>
        <dbReference type="EMBL" id="KAF2469621.1"/>
    </source>
</evidence>
<comment type="caution">
    <text evidence="1">The sequence shown here is derived from an EMBL/GenBank/DDBJ whole genome shotgun (WGS) entry which is preliminary data.</text>
</comment>
<name>A0ACB6QRR1_9PLEO</name>
<dbReference type="Proteomes" id="UP000799755">
    <property type="component" value="Unassembled WGS sequence"/>
</dbReference>
<gene>
    <name evidence="1" type="ORF">BDR25DRAFT_356354</name>
</gene>
<reference evidence="1" key="1">
    <citation type="journal article" date="2020" name="Stud. Mycol.">
        <title>101 Dothideomycetes genomes: a test case for predicting lifestyles and emergence of pathogens.</title>
        <authorList>
            <person name="Haridas S."/>
            <person name="Albert R."/>
            <person name="Binder M."/>
            <person name="Bloem J."/>
            <person name="Labutti K."/>
            <person name="Salamov A."/>
            <person name="Andreopoulos B."/>
            <person name="Baker S."/>
            <person name="Barry K."/>
            <person name="Bills G."/>
            <person name="Bluhm B."/>
            <person name="Cannon C."/>
            <person name="Castanera R."/>
            <person name="Culley D."/>
            <person name="Daum C."/>
            <person name="Ezra D."/>
            <person name="Gonzalez J."/>
            <person name="Henrissat B."/>
            <person name="Kuo A."/>
            <person name="Liang C."/>
            <person name="Lipzen A."/>
            <person name="Lutzoni F."/>
            <person name="Magnuson J."/>
            <person name="Mondo S."/>
            <person name="Nolan M."/>
            <person name="Ohm R."/>
            <person name="Pangilinan J."/>
            <person name="Park H.-J."/>
            <person name="Ramirez L."/>
            <person name="Alfaro M."/>
            <person name="Sun H."/>
            <person name="Tritt A."/>
            <person name="Yoshinaga Y."/>
            <person name="Zwiers L.-H."/>
            <person name="Turgeon B."/>
            <person name="Goodwin S."/>
            <person name="Spatafora J."/>
            <person name="Crous P."/>
            <person name="Grigoriev I."/>
        </authorList>
    </citation>
    <scope>NUCLEOTIDE SEQUENCE</scope>
    <source>
        <strain evidence="1">ATCC 200398</strain>
    </source>
</reference>
<evidence type="ECO:0000313" key="2">
    <source>
        <dbReference type="Proteomes" id="UP000799755"/>
    </source>
</evidence>
<accession>A0ACB6QRR1</accession>
<protein>
    <submittedName>
        <fullName evidence="1">Uncharacterized protein</fullName>
    </submittedName>
</protein>
<keyword evidence="2" id="KW-1185">Reference proteome</keyword>
<dbReference type="EMBL" id="MU003511">
    <property type="protein sequence ID" value="KAF2469621.1"/>
    <property type="molecule type" value="Genomic_DNA"/>
</dbReference>